<proteinExistence type="predicted"/>
<dbReference type="Gene3D" id="1.10.260.40">
    <property type="entry name" value="lambda repressor-like DNA-binding domains"/>
    <property type="match status" value="1"/>
</dbReference>
<feature type="domain" description="HTH cro/C1-type" evidence="1">
    <location>
        <begin position="7"/>
        <end position="61"/>
    </location>
</feature>
<comment type="caution">
    <text evidence="2">The sequence shown here is derived from an EMBL/GenBank/DDBJ whole genome shotgun (WGS) entry which is preliminary data.</text>
</comment>
<evidence type="ECO:0000259" key="1">
    <source>
        <dbReference type="PROSITE" id="PS50943"/>
    </source>
</evidence>
<accession>A0A5V6NKB5</accession>
<reference evidence="2" key="1">
    <citation type="submission" date="2018-05" db="EMBL/GenBank/DDBJ databases">
        <authorList>
            <person name="Ashton P.M."/>
            <person name="Dallman T."/>
            <person name="Nair S."/>
            <person name="De Pinna E."/>
            <person name="Peters T."/>
            <person name="Grant K."/>
        </authorList>
    </citation>
    <scope>NUCLEOTIDE SEQUENCE [LARGE SCALE GENOMIC DNA]</scope>
    <source>
        <strain evidence="2">127535</strain>
    </source>
</reference>
<dbReference type="Pfam" id="PF01381">
    <property type="entry name" value="HTH_3"/>
    <property type="match status" value="1"/>
</dbReference>
<protein>
    <submittedName>
        <fullName evidence="2">Helix-turn-helix domain-containing protein</fullName>
    </submittedName>
</protein>
<dbReference type="SMART" id="SM00530">
    <property type="entry name" value="HTH_XRE"/>
    <property type="match status" value="1"/>
</dbReference>
<dbReference type="InterPro" id="IPR001387">
    <property type="entry name" value="Cro/C1-type_HTH"/>
</dbReference>
<dbReference type="GO" id="GO:0003677">
    <property type="term" value="F:DNA binding"/>
    <property type="evidence" value="ECO:0007669"/>
    <property type="project" value="InterPro"/>
</dbReference>
<name>A0A5V6NKB5_SALET</name>
<gene>
    <name evidence="2" type="ORF">DLM27_22240</name>
</gene>
<evidence type="ECO:0000313" key="2">
    <source>
        <dbReference type="EMBL" id="EBU8136362.1"/>
    </source>
</evidence>
<dbReference type="CDD" id="cd00093">
    <property type="entry name" value="HTH_XRE"/>
    <property type="match status" value="1"/>
</dbReference>
<dbReference type="SUPFAM" id="SSF47413">
    <property type="entry name" value="lambda repressor-like DNA-binding domains"/>
    <property type="match status" value="1"/>
</dbReference>
<sequence length="132" mass="15299">MKFEERLQQAIDEAGISQSELGRRVGVNSQSVSGWCNSGILPRKDKLEMLPAALGKPLYWFFMTSEEESDMKSAIDSKTVLNERQKKLLFVFDQLPEEEQDRFISLAATRLDELDRFMAEYLKRRKIEPPPE</sequence>
<dbReference type="InterPro" id="IPR010982">
    <property type="entry name" value="Lambda_DNA-bd_dom_sf"/>
</dbReference>
<dbReference type="PROSITE" id="PS50943">
    <property type="entry name" value="HTH_CROC1"/>
    <property type="match status" value="1"/>
</dbReference>
<dbReference type="EMBL" id="AAHDIV010000030">
    <property type="protein sequence ID" value="EBU8136362.1"/>
    <property type="molecule type" value="Genomic_DNA"/>
</dbReference>
<dbReference type="AlphaFoldDB" id="A0A5V6NKB5"/>
<dbReference type="Proteomes" id="UP000839895">
    <property type="component" value="Unassembled WGS sequence"/>
</dbReference>
<organism evidence="2">
    <name type="scientific">Salmonella enterica subsp. enterica serovar Poona</name>
    <dbReference type="NCBI Taxonomy" id="436295"/>
    <lineage>
        <taxon>Bacteria</taxon>
        <taxon>Pseudomonadati</taxon>
        <taxon>Pseudomonadota</taxon>
        <taxon>Gammaproteobacteria</taxon>
        <taxon>Enterobacterales</taxon>
        <taxon>Enterobacteriaceae</taxon>
        <taxon>Salmonella</taxon>
    </lineage>
</organism>